<comment type="caution">
    <text evidence="1">The sequence shown here is derived from an EMBL/GenBank/DDBJ whole genome shotgun (WGS) entry which is preliminary data.</text>
</comment>
<gene>
    <name evidence="1" type="ORF">L6164_017629</name>
</gene>
<dbReference type="EMBL" id="CM039432">
    <property type="protein sequence ID" value="KAI4332746.1"/>
    <property type="molecule type" value="Genomic_DNA"/>
</dbReference>
<protein>
    <submittedName>
        <fullName evidence="1">Uncharacterized protein</fullName>
    </submittedName>
</protein>
<evidence type="ECO:0000313" key="1">
    <source>
        <dbReference type="EMBL" id="KAI4332746.1"/>
    </source>
</evidence>
<accession>A0ACB9NC09</accession>
<name>A0ACB9NC09_BAUVA</name>
<reference evidence="1 2" key="1">
    <citation type="journal article" date="2022" name="DNA Res.">
        <title>Chromosomal-level genome assembly of the orchid tree Bauhinia variegata (Leguminosae; Cercidoideae) supports the allotetraploid origin hypothesis of Bauhinia.</title>
        <authorList>
            <person name="Zhong Y."/>
            <person name="Chen Y."/>
            <person name="Zheng D."/>
            <person name="Pang J."/>
            <person name="Liu Y."/>
            <person name="Luo S."/>
            <person name="Meng S."/>
            <person name="Qian L."/>
            <person name="Wei D."/>
            <person name="Dai S."/>
            <person name="Zhou R."/>
        </authorList>
    </citation>
    <scope>NUCLEOTIDE SEQUENCE [LARGE SCALE GENOMIC DNA]</scope>
    <source>
        <strain evidence="1">BV-YZ2020</strain>
    </source>
</reference>
<dbReference type="Proteomes" id="UP000828941">
    <property type="component" value="Chromosome 7"/>
</dbReference>
<organism evidence="1 2">
    <name type="scientific">Bauhinia variegata</name>
    <name type="common">Purple orchid tree</name>
    <name type="synonym">Phanera variegata</name>
    <dbReference type="NCBI Taxonomy" id="167791"/>
    <lineage>
        <taxon>Eukaryota</taxon>
        <taxon>Viridiplantae</taxon>
        <taxon>Streptophyta</taxon>
        <taxon>Embryophyta</taxon>
        <taxon>Tracheophyta</taxon>
        <taxon>Spermatophyta</taxon>
        <taxon>Magnoliopsida</taxon>
        <taxon>eudicotyledons</taxon>
        <taxon>Gunneridae</taxon>
        <taxon>Pentapetalae</taxon>
        <taxon>rosids</taxon>
        <taxon>fabids</taxon>
        <taxon>Fabales</taxon>
        <taxon>Fabaceae</taxon>
        <taxon>Cercidoideae</taxon>
        <taxon>Cercideae</taxon>
        <taxon>Bauhiniinae</taxon>
        <taxon>Bauhinia</taxon>
    </lineage>
</organism>
<evidence type="ECO:0000313" key="2">
    <source>
        <dbReference type="Proteomes" id="UP000828941"/>
    </source>
</evidence>
<keyword evidence="2" id="KW-1185">Reference proteome</keyword>
<proteinExistence type="predicted"/>
<sequence length="116" mass="13126">MEENSQSVVFVPVDYREKKELEKRSRRASLRGSCEGLKVEVGVPQALNDLRQSKKALITSHINTHHKEEVEKAKIDKGHEADGVKSNICKECDATFKKPAYLIQHMQSHSLEGNNL</sequence>